<dbReference type="EMBL" id="KZ309147">
    <property type="protein sequence ID" value="KAG8237289.1"/>
    <property type="molecule type" value="Genomic_DNA"/>
</dbReference>
<dbReference type="Proteomes" id="UP000792457">
    <property type="component" value="Unassembled WGS sequence"/>
</dbReference>
<name>A0A8K0PB92_LADFU</name>
<comment type="caution">
    <text evidence="1">The sequence shown here is derived from an EMBL/GenBank/DDBJ whole genome shotgun (WGS) entry which is preliminary data.</text>
</comment>
<sequence length="124" mass="13830">MQTNTPSGSRHRQTEKDFHLIGNFTLQKVLQRPKQLPDSPRATHSLVKIEGRRKFCGNCSKKNRLTPAGSKIQTTYKCKNCDLSLRRMAAAVVSHLVILVQFQLAEEDTSAICNCATMKNATNG</sequence>
<accession>A0A8K0PB92</accession>
<evidence type="ECO:0000313" key="1">
    <source>
        <dbReference type="EMBL" id="KAG8237289.1"/>
    </source>
</evidence>
<organism evidence="1 2">
    <name type="scientific">Ladona fulva</name>
    <name type="common">Scarce chaser dragonfly</name>
    <name type="synonym">Libellula fulva</name>
    <dbReference type="NCBI Taxonomy" id="123851"/>
    <lineage>
        <taxon>Eukaryota</taxon>
        <taxon>Metazoa</taxon>
        <taxon>Ecdysozoa</taxon>
        <taxon>Arthropoda</taxon>
        <taxon>Hexapoda</taxon>
        <taxon>Insecta</taxon>
        <taxon>Pterygota</taxon>
        <taxon>Palaeoptera</taxon>
        <taxon>Odonata</taxon>
        <taxon>Epiprocta</taxon>
        <taxon>Anisoptera</taxon>
        <taxon>Libelluloidea</taxon>
        <taxon>Libellulidae</taxon>
        <taxon>Ladona</taxon>
    </lineage>
</organism>
<evidence type="ECO:0000313" key="2">
    <source>
        <dbReference type="Proteomes" id="UP000792457"/>
    </source>
</evidence>
<keyword evidence="2" id="KW-1185">Reference proteome</keyword>
<reference evidence="1" key="1">
    <citation type="submission" date="2013-04" db="EMBL/GenBank/DDBJ databases">
        <authorList>
            <person name="Qu J."/>
            <person name="Murali S.C."/>
            <person name="Bandaranaike D."/>
            <person name="Bellair M."/>
            <person name="Blankenburg K."/>
            <person name="Chao H."/>
            <person name="Dinh H."/>
            <person name="Doddapaneni H."/>
            <person name="Downs B."/>
            <person name="Dugan-Rocha S."/>
            <person name="Elkadiri S."/>
            <person name="Gnanaolivu R.D."/>
            <person name="Hernandez B."/>
            <person name="Javaid M."/>
            <person name="Jayaseelan J.C."/>
            <person name="Lee S."/>
            <person name="Li M."/>
            <person name="Ming W."/>
            <person name="Munidasa M."/>
            <person name="Muniz J."/>
            <person name="Nguyen L."/>
            <person name="Ongeri F."/>
            <person name="Osuji N."/>
            <person name="Pu L.-L."/>
            <person name="Puazo M."/>
            <person name="Qu C."/>
            <person name="Quiroz J."/>
            <person name="Raj R."/>
            <person name="Weissenberger G."/>
            <person name="Xin Y."/>
            <person name="Zou X."/>
            <person name="Han Y."/>
            <person name="Richards S."/>
            <person name="Worley K."/>
            <person name="Muzny D."/>
            <person name="Gibbs R."/>
        </authorList>
    </citation>
    <scope>NUCLEOTIDE SEQUENCE</scope>
    <source>
        <strain evidence="1">Sampled in the wild</strain>
    </source>
</reference>
<reference evidence="1" key="2">
    <citation type="submission" date="2017-10" db="EMBL/GenBank/DDBJ databases">
        <title>Ladona fulva Genome sequencing and assembly.</title>
        <authorList>
            <person name="Murali S."/>
            <person name="Richards S."/>
            <person name="Bandaranaike D."/>
            <person name="Bellair M."/>
            <person name="Blankenburg K."/>
            <person name="Chao H."/>
            <person name="Dinh H."/>
            <person name="Doddapaneni H."/>
            <person name="Dugan-Rocha S."/>
            <person name="Elkadiri S."/>
            <person name="Gnanaolivu R."/>
            <person name="Hernandez B."/>
            <person name="Skinner E."/>
            <person name="Javaid M."/>
            <person name="Lee S."/>
            <person name="Li M."/>
            <person name="Ming W."/>
            <person name="Munidasa M."/>
            <person name="Muniz J."/>
            <person name="Nguyen L."/>
            <person name="Hughes D."/>
            <person name="Osuji N."/>
            <person name="Pu L.-L."/>
            <person name="Puazo M."/>
            <person name="Qu C."/>
            <person name="Quiroz J."/>
            <person name="Raj R."/>
            <person name="Weissenberger G."/>
            <person name="Xin Y."/>
            <person name="Zou X."/>
            <person name="Han Y."/>
            <person name="Worley K."/>
            <person name="Muzny D."/>
            <person name="Gibbs R."/>
        </authorList>
    </citation>
    <scope>NUCLEOTIDE SEQUENCE</scope>
    <source>
        <strain evidence="1">Sampled in the wild</strain>
    </source>
</reference>
<dbReference type="AlphaFoldDB" id="A0A8K0PB92"/>
<proteinExistence type="predicted"/>
<protein>
    <submittedName>
        <fullName evidence="1">Uncharacterized protein</fullName>
    </submittedName>
</protein>
<gene>
    <name evidence="1" type="ORF">J437_LFUL016202</name>
</gene>